<dbReference type="SUPFAM" id="SSF49265">
    <property type="entry name" value="Fibronectin type III"/>
    <property type="match status" value="3"/>
</dbReference>
<dbReference type="InterPro" id="IPR013783">
    <property type="entry name" value="Ig-like_fold"/>
</dbReference>
<feature type="chain" id="PRO_5011756380" evidence="2">
    <location>
        <begin position="20"/>
        <end position="1804"/>
    </location>
</feature>
<dbReference type="PANTHER" id="PTHR46708:SF2">
    <property type="entry name" value="FIBRONECTIN TYPE-III DOMAIN-CONTAINING PROTEIN"/>
    <property type="match status" value="1"/>
</dbReference>
<dbReference type="GO" id="GO:0004553">
    <property type="term" value="F:hydrolase activity, hydrolyzing O-glycosyl compounds"/>
    <property type="evidence" value="ECO:0007669"/>
    <property type="project" value="UniProtKB-ARBA"/>
</dbReference>
<dbReference type="RefSeq" id="WP_090841635.1">
    <property type="nucleotide sequence ID" value="NZ_FORM01000009.1"/>
</dbReference>
<dbReference type="SUPFAM" id="SSF49899">
    <property type="entry name" value="Concanavalin A-like lectins/glucanases"/>
    <property type="match status" value="1"/>
</dbReference>
<dbReference type="InterPro" id="IPR003961">
    <property type="entry name" value="FN3_dom"/>
</dbReference>
<feature type="domain" description="Fibronectin type-III" evidence="4">
    <location>
        <begin position="480"/>
        <end position="575"/>
    </location>
</feature>
<keyword evidence="6" id="KW-1185">Reference proteome</keyword>
<feature type="domain" description="MAM" evidence="3">
    <location>
        <begin position="591"/>
        <end position="762"/>
    </location>
</feature>
<dbReference type="InterPro" id="IPR026341">
    <property type="entry name" value="T9SS_type_B"/>
</dbReference>
<evidence type="ECO:0000256" key="2">
    <source>
        <dbReference type="SAM" id="SignalP"/>
    </source>
</evidence>
<evidence type="ECO:0000259" key="4">
    <source>
        <dbReference type="PROSITE" id="PS50853"/>
    </source>
</evidence>
<accession>A0A1I3S6N4</accession>
<gene>
    <name evidence="5" type="ORF">SAMN05443431_10916</name>
</gene>
<dbReference type="Pfam" id="PF13585">
    <property type="entry name" value="CHU_C"/>
    <property type="match status" value="1"/>
</dbReference>
<dbReference type="InterPro" id="IPR013320">
    <property type="entry name" value="ConA-like_dom_sf"/>
</dbReference>
<feature type="signal peptide" evidence="2">
    <location>
        <begin position="1"/>
        <end position="19"/>
    </location>
</feature>
<dbReference type="InterPro" id="IPR056600">
    <property type="entry name" value="GBD_T9SS_assoc"/>
</dbReference>
<feature type="domain" description="Fibronectin type-III" evidence="4">
    <location>
        <begin position="214"/>
        <end position="302"/>
    </location>
</feature>
<dbReference type="STRING" id="1144750.SAMN05443431_10916"/>
<proteinExistence type="predicted"/>
<evidence type="ECO:0000313" key="5">
    <source>
        <dbReference type="EMBL" id="SFJ53186.1"/>
    </source>
</evidence>
<dbReference type="NCBIfam" id="TIGR04131">
    <property type="entry name" value="Bac_Flav_CTERM"/>
    <property type="match status" value="1"/>
</dbReference>
<dbReference type="PANTHER" id="PTHR46708">
    <property type="entry name" value="TENASCIN"/>
    <property type="match status" value="1"/>
</dbReference>
<dbReference type="InterPro" id="IPR036116">
    <property type="entry name" value="FN3_sf"/>
</dbReference>
<dbReference type="Pfam" id="PF00041">
    <property type="entry name" value="fn3"/>
    <property type="match status" value="2"/>
</dbReference>
<protein>
    <submittedName>
        <fullName evidence="5">Gliding motility-associated C-terminal domain-containing protein</fullName>
    </submittedName>
</protein>
<dbReference type="Gene3D" id="2.60.120.200">
    <property type="match status" value="1"/>
</dbReference>
<name>A0A1I3S6N4_9FLAO</name>
<reference evidence="6" key="1">
    <citation type="submission" date="2016-10" db="EMBL/GenBank/DDBJ databases">
        <authorList>
            <person name="Varghese N."/>
            <person name="Submissions S."/>
        </authorList>
    </citation>
    <scope>NUCLEOTIDE SEQUENCE [LARGE SCALE GENOMIC DNA]</scope>
    <source>
        <strain evidence="6">DSM 28881</strain>
    </source>
</reference>
<dbReference type="Gene3D" id="2.60.120.260">
    <property type="entry name" value="Galactose-binding domain-like"/>
    <property type="match status" value="1"/>
</dbReference>
<dbReference type="GO" id="GO:0016020">
    <property type="term" value="C:membrane"/>
    <property type="evidence" value="ECO:0007669"/>
    <property type="project" value="InterPro"/>
</dbReference>
<dbReference type="PROSITE" id="PS50853">
    <property type="entry name" value="FN3"/>
    <property type="match status" value="3"/>
</dbReference>
<dbReference type="PROSITE" id="PS50060">
    <property type="entry name" value="MAM_2"/>
    <property type="match status" value="1"/>
</dbReference>
<dbReference type="EMBL" id="FORM01000009">
    <property type="protein sequence ID" value="SFJ53186.1"/>
    <property type="molecule type" value="Genomic_DNA"/>
</dbReference>
<dbReference type="SMART" id="SM00060">
    <property type="entry name" value="FN3"/>
    <property type="match status" value="3"/>
</dbReference>
<evidence type="ECO:0000259" key="3">
    <source>
        <dbReference type="PROSITE" id="PS50060"/>
    </source>
</evidence>
<evidence type="ECO:0000313" key="6">
    <source>
        <dbReference type="Proteomes" id="UP000199559"/>
    </source>
</evidence>
<keyword evidence="1" id="KW-0677">Repeat</keyword>
<dbReference type="Proteomes" id="UP000199559">
    <property type="component" value="Unassembled WGS sequence"/>
</dbReference>
<dbReference type="GO" id="GO:0005975">
    <property type="term" value="P:carbohydrate metabolic process"/>
    <property type="evidence" value="ECO:0007669"/>
    <property type="project" value="UniProtKB-ARBA"/>
</dbReference>
<organism evidence="5 6">
    <name type="scientific">Olleya namhaensis</name>
    <dbReference type="NCBI Taxonomy" id="1144750"/>
    <lineage>
        <taxon>Bacteria</taxon>
        <taxon>Pseudomonadati</taxon>
        <taxon>Bacteroidota</taxon>
        <taxon>Flavobacteriia</taxon>
        <taxon>Flavobacteriales</taxon>
        <taxon>Flavobacteriaceae</taxon>
    </lineage>
</organism>
<dbReference type="CDD" id="cd00063">
    <property type="entry name" value="FN3"/>
    <property type="match status" value="3"/>
</dbReference>
<evidence type="ECO:0000256" key="1">
    <source>
        <dbReference type="ARBA" id="ARBA00022737"/>
    </source>
</evidence>
<feature type="domain" description="Fibronectin type-III" evidence="4">
    <location>
        <begin position="766"/>
        <end position="853"/>
    </location>
</feature>
<dbReference type="InterPro" id="IPR050991">
    <property type="entry name" value="ECM_Regulatory_Proteins"/>
</dbReference>
<dbReference type="Gene3D" id="2.60.40.10">
    <property type="entry name" value="Immunoglobulins"/>
    <property type="match status" value="3"/>
</dbReference>
<dbReference type="Pfam" id="PF20773">
    <property type="entry name" value="InhA-like_MAM"/>
    <property type="match status" value="1"/>
</dbReference>
<dbReference type="InterPro" id="IPR000998">
    <property type="entry name" value="MAM_dom"/>
</dbReference>
<sequence length="1804" mass="188896">MKKTTFILALLLFSIGWQANSQITTYPYTEDFEAGDGGWVADNGTDGTWALGLPASTVINSAASGANSWATNLTGDYNSSDNSSVTSPVFDLSALTAPTVSFNIWWEAETSWDGAVFQSSIDGGTTWVNVGALGDPNNWYTDDTISGNPGGQQEGWTGRNGTGSNGWVSANHALIGLAGEANVMFRFAFGSDGSVQSEGFAFDDVSIFNTDCPSPSGLMANAITSDSVDLSWSLGDAEAAWEVVVQTAGTGLPTSGTAVTTNTGYTVGSLSPATDYEVYVRADCGGDFSVWAGPVTFTTACAVFTPDYLQDFTAIPAICWEVADSGDSTTGPGDLGTSSWTQDGYLNNGTTGAYKINLWVATKSDWLLSPLFDLTGVPFQVEFDFGVMPFGGSTVAGTLGSDDTVELMITTDSGTTWTVLQTFDASSVIPDSGLHVVQDLSAYSGATAQFGIRASEGTIDDAADNDVFVDNFQVRAVPSCPDPLAIAAVVTGDTTADITWDAGSTETEWQIWIQAAGTGVPTTDGVVTSLNAPYPATGLTPSTPYEVYVRGNCGTDGFSAWIGPVNFTTFNTPPPAPLGVTCATGDSTFIFTEDFGSTPGVAPSGWTGTGFDASNGNWRITNPNGNSGGTGPNVSWDGNAGVHLEYEASGNSSDIASAISPAIDLTTALDGAELSFYMHAFGDDIGTLNVGVSTSATGPFTTEYTWSGDYQSTADEAWVPIGVNLDAYLGQVIYVEYSYGGTGAGFEGDLALDQVRVESCGDFCVAPSGITATSITETSADISWTPNGAETQWNYVVQLAGTGTPTSGTLSSTTTIPVSGLNPATDYEVYVQAVCGAENSTWAGPFTFSTLLQFNFILDCATDGPQTIDYCYDSNDTNVFTFTSTDGTPLNLTINAGQVENNFDELIVLDSDGVTNLNAATPYGASGQIGGLTFQSSGDTISFAIESDGSVSCLSSTTFTSLSVTVTCATCINPTATFVVVDDCANGDQFLVDVDVTSIGDATTLEIEDNQGGAPVTVTAAGVSQFGPYAFNTDVVFTVSNVDDVNCVITSNTISLAACPPSNDNPCDATVALVNNGESCIDVNSGTLAEATDSGVPAGSCATGTDDDVWYQFTALGEQQIIQILNVAGGFNVDHALYEEGADCNDLTQLYCTTDDSSITPTLTVGNVYYIRVFSAGTTATTITFDLCIQTLGVPTYCTEALPICADPTIFYPSIVGDQVAPSYIDYDCLGSQPDPQWNTIQFDDAGDYVFQLAQTNDAGVGLDIDFIVWGPFPGQEAGCFELLPEAIADCSYSATATETITLTGVPANSIYIILITNFSQQDGTYVFTQESGPLDGTNCDVVCDVALDYDGILIEQGVTAAEGSSDPINLCGNDSVTLTADTAYAVDSYDWYVNGIYQDGINAPTFVATETGTYQCVVGGGICDDFTFSILATINFYDAATADQALDMEVCDDGAGNGVFDLETQTATILGTQDPSEFSVTYYSALSDAQAGTGALTSPYTATDGTTIYVRVEDVDAVGSNSGCASTNTTFNLVVSTSPEATQPMDMEVCDDGTGSNVFDLTADEATIIGTQTGVLVTYHTTEADALSGDNAIATPATYTLTANSETIYVRVENATASDCFATTSFGISYNPAPETTFSADMAFEVCPNATTPIIVTAEPANYTLSEVSIKWYYEGGEITGQTGIELPTVLLAGDYEIEVTFNDSGCTSSAFVTVDELETCIIPQGISPNGDGINDRFDLSSFDVQSLEIYNRNGTLVYSKNNYTSEWGGQADNGDMLPVGTYYYVMKYQGTKTKAAWVYINK</sequence>
<keyword evidence="2" id="KW-0732">Signal</keyword>
<dbReference type="Pfam" id="PF23759">
    <property type="entry name" value="GBD_T9SS_assoc"/>
    <property type="match status" value="1"/>
</dbReference>